<accession>A0A6A6SDJ4</accession>
<feature type="compositionally biased region" description="Polar residues" evidence="1">
    <location>
        <begin position="462"/>
        <end position="482"/>
    </location>
</feature>
<feature type="compositionally biased region" description="Polar residues" evidence="1">
    <location>
        <begin position="653"/>
        <end position="670"/>
    </location>
</feature>
<feature type="compositionally biased region" description="Pro residues" evidence="1">
    <location>
        <begin position="894"/>
        <end position="904"/>
    </location>
</feature>
<feature type="compositionally biased region" description="Polar residues" evidence="1">
    <location>
        <begin position="106"/>
        <end position="119"/>
    </location>
</feature>
<dbReference type="EMBL" id="MU006778">
    <property type="protein sequence ID" value="KAF2644783.1"/>
    <property type="molecule type" value="Genomic_DNA"/>
</dbReference>
<feature type="compositionally biased region" description="Basic and acidic residues" evidence="1">
    <location>
        <begin position="717"/>
        <end position="737"/>
    </location>
</feature>
<gene>
    <name evidence="2" type="ORF">P280DRAFT_391502</name>
</gene>
<feature type="compositionally biased region" description="Basic and acidic residues" evidence="1">
    <location>
        <begin position="53"/>
        <end position="67"/>
    </location>
</feature>
<feature type="region of interest" description="Disordered" evidence="1">
    <location>
        <begin position="53"/>
        <end position="75"/>
    </location>
</feature>
<feature type="compositionally biased region" description="Polar residues" evidence="1">
    <location>
        <begin position="879"/>
        <end position="889"/>
    </location>
</feature>
<dbReference type="OrthoDB" id="5335210at2759"/>
<feature type="region of interest" description="Disordered" evidence="1">
    <location>
        <begin position="317"/>
        <end position="346"/>
    </location>
</feature>
<feature type="region of interest" description="Disordered" evidence="1">
    <location>
        <begin position="1029"/>
        <end position="1105"/>
    </location>
</feature>
<feature type="compositionally biased region" description="Polar residues" evidence="1">
    <location>
        <begin position="801"/>
        <end position="812"/>
    </location>
</feature>
<keyword evidence="3" id="KW-1185">Reference proteome</keyword>
<feature type="compositionally biased region" description="Basic and acidic residues" evidence="1">
    <location>
        <begin position="561"/>
        <end position="573"/>
    </location>
</feature>
<feature type="compositionally biased region" description="Polar residues" evidence="1">
    <location>
        <begin position="225"/>
        <end position="237"/>
    </location>
</feature>
<evidence type="ECO:0000256" key="1">
    <source>
        <dbReference type="SAM" id="MobiDB-lite"/>
    </source>
</evidence>
<feature type="compositionally biased region" description="Polar residues" evidence="1">
    <location>
        <begin position="193"/>
        <end position="203"/>
    </location>
</feature>
<feature type="compositionally biased region" description="Polar residues" evidence="1">
    <location>
        <begin position="915"/>
        <end position="929"/>
    </location>
</feature>
<feature type="compositionally biased region" description="Low complexity" evidence="1">
    <location>
        <begin position="210"/>
        <end position="224"/>
    </location>
</feature>
<feature type="region of interest" description="Disordered" evidence="1">
    <location>
        <begin position="1"/>
        <end position="39"/>
    </location>
</feature>
<feature type="region of interest" description="Disordered" evidence="1">
    <location>
        <begin position="188"/>
        <end position="252"/>
    </location>
</feature>
<feature type="compositionally biased region" description="Basic and acidic residues" evidence="1">
    <location>
        <begin position="397"/>
        <end position="406"/>
    </location>
</feature>
<feature type="compositionally biased region" description="Basic and acidic residues" evidence="1">
    <location>
        <begin position="416"/>
        <end position="431"/>
    </location>
</feature>
<feature type="region of interest" description="Disordered" evidence="1">
    <location>
        <begin position="374"/>
        <end position="613"/>
    </location>
</feature>
<feature type="compositionally biased region" description="Basic residues" evidence="1">
    <location>
        <begin position="1"/>
        <end position="12"/>
    </location>
</feature>
<name>A0A6A6SDJ4_9PLEO</name>
<dbReference type="Proteomes" id="UP000799753">
    <property type="component" value="Unassembled WGS sequence"/>
</dbReference>
<dbReference type="AlphaFoldDB" id="A0A6A6SDJ4"/>
<feature type="compositionally biased region" description="Low complexity" evidence="1">
    <location>
        <begin position="447"/>
        <end position="461"/>
    </location>
</feature>
<reference evidence="2" key="1">
    <citation type="journal article" date="2020" name="Stud. Mycol.">
        <title>101 Dothideomycetes genomes: a test case for predicting lifestyles and emergence of pathogens.</title>
        <authorList>
            <person name="Haridas S."/>
            <person name="Albert R."/>
            <person name="Binder M."/>
            <person name="Bloem J."/>
            <person name="Labutti K."/>
            <person name="Salamov A."/>
            <person name="Andreopoulos B."/>
            <person name="Baker S."/>
            <person name="Barry K."/>
            <person name="Bills G."/>
            <person name="Bluhm B."/>
            <person name="Cannon C."/>
            <person name="Castanera R."/>
            <person name="Culley D."/>
            <person name="Daum C."/>
            <person name="Ezra D."/>
            <person name="Gonzalez J."/>
            <person name="Henrissat B."/>
            <person name="Kuo A."/>
            <person name="Liang C."/>
            <person name="Lipzen A."/>
            <person name="Lutzoni F."/>
            <person name="Magnuson J."/>
            <person name="Mondo S."/>
            <person name="Nolan M."/>
            <person name="Ohm R."/>
            <person name="Pangilinan J."/>
            <person name="Park H.-J."/>
            <person name="Ramirez L."/>
            <person name="Alfaro M."/>
            <person name="Sun H."/>
            <person name="Tritt A."/>
            <person name="Yoshinaga Y."/>
            <person name="Zwiers L.-H."/>
            <person name="Turgeon B."/>
            <person name="Goodwin S."/>
            <person name="Spatafora J."/>
            <person name="Crous P."/>
            <person name="Grigoriev I."/>
        </authorList>
    </citation>
    <scope>NUCLEOTIDE SEQUENCE</scope>
    <source>
        <strain evidence="2">CBS 473.64</strain>
    </source>
</reference>
<feature type="region of interest" description="Disordered" evidence="1">
    <location>
        <begin position="627"/>
        <end position="772"/>
    </location>
</feature>
<evidence type="ECO:0000313" key="2">
    <source>
        <dbReference type="EMBL" id="KAF2644783.1"/>
    </source>
</evidence>
<feature type="region of interest" description="Disordered" evidence="1">
    <location>
        <begin position="102"/>
        <end position="136"/>
    </location>
</feature>
<feature type="region of interest" description="Disordered" evidence="1">
    <location>
        <begin position="795"/>
        <end position="931"/>
    </location>
</feature>
<proteinExistence type="predicted"/>
<feature type="compositionally biased region" description="Low complexity" evidence="1">
    <location>
        <begin position="483"/>
        <end position="498"/>
    </location>
</feature>
<protein>
    <submittedName>
        <fullName evidence="2">Uncharacterized protein</fullName>
    </submittedName>
</protein>
<evidence type="ECO:0000313" key="3">
    <source>
        <dbReference type="Proteomes" id="UP000799753"/>
    </source>
</evidence>
<sequence>MNRFLTRKKEKKRQPEPKPEPEPLNIAEALPSNDNFRTSLIMPGLSTRFSMLREQDDPNSKIGKASDDSVLSPKRQSRLHDYSFVTGNPGALSDIAEVSSIHGSLRPSNPSERQNSFDSHATEEGSVMTRARPGEGNVLFGGRQKVYKLSNTGTGQGKLLYDDDVHLSYFQKLKIQEKERLAAQEALEHNSTADEPSPTTESFNTRRETASSTNSGSNGRTSTAATSIISQRRTSANPAPASPTEQARAATKGRRLYDQGLDQQMQDRESSAMNRFNSFQRARGINGRATPPLMYTQTRSATNLNDRFTRGLALRSESPTMLNSPGFGNGRDAHSNGTSPTMSRPTSPLLLSPLSPLIPETEVTKALSIAINPQDRGKATASGAFNKPKQAFSEEAYAERTRRMQQERGASVPKLDQPRKLTLRERAEIEKRKQKTPTASPTEQKEAPAASPTEETEAPSAQSAFSVFQTAANQMKSPTTDASQVTPKPSPSSVQSVDSQKDATFFASSATSEDEDEATPMVSMSAERGRRMENLPTATGPAPSILEHPALRSQSNSRPTENSEHPALRERSNSRPTQPEIRMSAGTEAETTDKPKESDLDSPTLGPNNGGLSVLVRQHLRSASNVSSIYDDNEGIISPPPLQMQHVGLQRRQAASDNESLTHSGYSHSNPWDLDDIESNPFHADRGSMSSVSPTSEVPKPRALALSPTQETFGEDLDLHRNPSVDEHEAFQRDLAQRQRAIQQSLRAKTEGRPASPSRVPAPTSGGLKNALNMLRAKSSRESFAIVDNNAKRLGLGATLNGGSTTSLAGEQSSRRPPRLQQEKGKSPKTSSKGFTRDRSSSELSAGLATEGKQSKTRSRSSSKSTAANFFESKHLQPLKTSGNGTTRLSPGLPVSPRPSPGNPGPNLNAFRTKGSFSANTTPPVSNPATPVRVAFDPKAVPQPMDKFGALRKKSIAKADIGEPVFLSTTSVVGTVSLADATIKNKEMMNAEAVPPVPPINPRRRFGAGDSEYYDPAIQYGMDAPNAPFMKQFRSNSSDAASDHSFLPKQSPRSVASEGKNLRGLARSRTEGPMGSPSSPFARGSPPRPMYAQSNAPKNMDGAMF</sequence>
<organism evidence="2 3">
    <name type="scientific">Massarina eburnea CBS 473.64</name>
    <dbReference type="NCBI Taxonomy" id="1395130"/>
    <lineage>
        <taxon>Eukaryota</taxon>
        <taxon>Fungi</taxon>
        <taxon>Dikarya</taxon>
        <taxon>Ascomycota</taxon>
        <taxon>Pezizomycotina</taxon>
        <taxon>Dothideomycetes</taxon>
        <taxon>Pleosporomycetidae</taxon>
        <taxon>Pleosporales</taxon>
        <taxon>Massarineae</taxon>
        <taxon>Massarinaceae</taxon>
        <taxon>Massarina</taxon>
    </lineage>
</organism>